<evidence type="ECO:0000259" key="5">
    <source>
        <dbReference type="PROSITE" id="PS51782"/>
    </source>
</evidence>
<comment type="caution">
    <text evidence="6">The sequence shown here is derived from an EMBL/GenBank/DDBJ whole genome shotgun (WGS) entry which is preliminary data.</text>
</comment>
<evidence type="ECO:0000313" key="7">
    <source>
        <dbReference type="Proteomes" id="UP000465712"/>
    </source>
</evidence>
<dbReference type="GO" id="GO:0031640">
    <property type="term" value="P:killing of cells of another organism"/>
    <property type="evidence" value="ECO:0007669"/>
    <property type="project" value="UniProtKB-KW"/>
</dbReference>
<dbReference type="InterPro" id="IPR029117">
    <property type="entry name" value="Ntox17"/>
</dbReference>
<dbReference type="InterPro" id="IPR036302">
    <property type="entry name" value="Pyosin/cloacin_T_dom_sf"/>
</dbReference>
<name>A0A7X4WB37_9GAMM</name>
<evidence type="ECO:0000256" key="4">
    <source>
        <dbReference type="SAM" id="MobiDB-lite"/>
    </source>
</evidence>
<proteinExistence type="predicted"/>
<dbReference type="RefSeq" id="WP_161444521.1">
    <property type="nucleotide sequence ID" value="NZ_WXWW01000148.1"/>
</dbReference>
<accession>A0A7X4WB37</accession>
<dbReference type="EMBL" id="WXWW01000148">
    <property type="protein sequence ID" value="NAW65459.1"/>
    <property type="molecule type" value="Genomic_DNA"/>
</dbReference>
<sequence>MSVDDDSVKRKYPKAGYAPLEDYCTIAPPQPVREDPAPVAQFEYSFDLSCSAVSLRKHSNCEFMLGNTKAENQRANWQVKPVEQGYCYTTEVMVDEPKHLYVTRACSSLGVTPVEPVTVHPKGAGQAQEAFVAVMPAVDIDGRLGHPTQGYFYHFCDGLLMQEYQILGDSRWAFQATHSTHDQLCDDLHHGMQSAILLPWKRDGQLVDNQYLVYRRERITRTHLDHLSEDWLSQHGVRIDLNALLEAIRQPAIERAADASQSLQPSAPVTHTVQRDPATGQRESWPDIAQQYGLTARQLLNLNSQYEDNPSQLDVGHLLTVQSPDAMAVPEPVRERPPAPPQDFNQALNTHYHYDGRCIEDTSIIPMHPSELAADIPVVRIKSVVPPVFAKSCNTPVGSNDAGTVSERLDNFGFWMLFGIAPAEASFVVPAPPPIPPVNDGGASNAATRNFNREAATQLTKLASSARNEDKDDFLDMFRPVSPALEALLVLKQIDWHQDETQYTEVELQNDLESVQSRIRIKLTPPDSGEYYPKVRAYHMDETRIPVRYLNLDKDGKSYSVALEEHGPHITWKPIENAPPEWQLTPGHDDSFETDDIHTTPISDIPTPTVETYPATEEAHWSDVILVFPVDSGIEPIYLVYKKAEHTIKSRLKDAQLPTQGKIRFVPKRNYNPSTPLIRGRNKGYVDRFGNEWTKGPSRTEGQPFEWDVQLSKTGKQKIGWATRDGSHANVSLDGKITHK</sequence>
<dbReference type="AlphaFoldDB" id="A0A7X4WB37"/>
<gene>
    <name evidence="6" type="ORF">CAG72_09540</name>
</gene>
<dbReference type="GO" id="GO:0042742">
    <property type="term" value="P:defense response to bacterium"/>
    <property type="evidence" value="ECO:0007669"/>
    <property type="project" value="UniProtKB-KW"/>
</dbReference>
<dbReference type="CDD" id="cd20709">
    <property type="entry name" value="MIX_V"/>
    <property type="match status" value="1"/>
</dbReference>
<protein>
    <recommendedName>
        <fullName evidence="5">LysM domain-containing protein</fullName>
    </recommendedName>
</protein>
<feature type="domain" description="LysM" evidence="5">
    <location>
        <begin position="269"/>
        <end position="321"/>
    </location>
</feature>
<keyword evidence="1" id="KW-0929">Antimicrobial</keyword>
<evidence type="ECO:0000256" key="3">
    <source>
        <dbReference type="ARBA" id="ARBA00023048"/>
    </source>
</evidence>
<dbReference type="SUPFAM" id="SSF69369">
    <property type="entry name" value="Cloacin translocation domain"/>
    <property type="match status" value="1"/>
</dbReference>
<dbReference type="InterPro" id="IPR016128">
    <property type="entry name" value="Pyosin/cloacin_T_dom"/>
</dbReference>
<dbReference type="Pfam" id="PF06958">
    <property type="entry name" value="Pyocin_S"/>
    <property type="match status" value="1"/>
</dbReference>
<dbReference type="Gene3D" id="3.10.350.10">
    <property type="entry name" value="LysM domain"/>
    <property type="match status" value="1"/>
</dbReference>
<keyword evidence="2" id="KW-0044">Antibiotic</keyword>
<dbReference type="Pfam" id="PF15524">
    <property type="entry name" value="Ntox17"/>
    <property type="match status" value="1"/>
</dbReference>
<organism evidence="6 7">
    <name type="scientific">Photobacterium halotolerans</name>
    <dbReference type="NCBI Taxonomy" id="265726"/>
    <lineage>
        <taxon>Bacteria</taxon>
        <taxon>Pseudomonadati</taxon>
        <taxon>Pseudomonadota</taxon>
        <taxon>Gammaproteobacteria</taxon>
        <taxon>Vibrionales</taxon>
        <taxon>Vibrionaceae</taxon>
        <taxon>Photobacterium</taxon>
    </lineage>
</organism>
<dbReference type="InterPro" id="IPR036779">
    <property type="entry name" value="LysM_dom_sf"/>
</dbReference>
<evidence type="ECO:0000256" key="1">
    <source>
        <dbReference type="ARBA" id="ARBA00022529"/>
    </source>
</evidence>
<dbReference type="CDD" id="cd00118">
    <property type="entry name" value="LysM"/>
    <property type="match status" value="1"/>
</dbReference>
<dbReference type="PROSITE" id="PS51782">
    <property type="entry name" value="LYSM"/>
    <property type="match status" value="1"/>
</dbReference>
<keyword evidence="3" id="KW-0078">Bacteriocin</keyword>
<feature type="region of interest" description="Disordered" evidence="4">
    <location>
        <begin position="258"/>
        <end position="282"/>
    </location>
</feature>
<feature type="compositionally biased region" description="Polar residues" evidence="4">
    <location>
        <begin position="259"/>
        <end position="272"/>
    </location>
</feature>
<dbReference type="Proteomes" id="UP000465712">
    <property type="component" value="Unassembled WGS sequence"/>
</dbReference>
<evidence type="ECO:0000313" key="6">
    <source>
        <dbReference type="EMBL" id="NAW65459.1"/>
    </source>
</evidence>
<reference evidence="6 7" key="1">
    <citation type="submission" date="2017-05" db="EMBL/GenBank/DDBJ databases">
        <title>High clonality and local adaptation shapes Vibrionaceae linages within an endangered oasis.</title>
        <authorList>
            <person name="Vazquez-Rosas-Landa M."/>
        </authorList>
    </citation>
    <scope>NUCLEOTIDE SEQUENCE [LARGE SCALE GENOMIC DNA]</scope>
    <source>
        <strain evidence="6 7">P46_P4S1P180</strain>
    </source>
</reference>
<evidence type="ECO:0000256" key="2">
    <source>
        <dbReference type="ARBA" id="ARBA00023022"/>
    </source>
</evidence>
<dbReference type="InterPro" id="IPR018392">
    <property type="entry name" value="LysM"/>
</dbReference>